<dbReference type="Proteomes" id="UP000236047">
    <property type="component" value="Unassembled WGS sequence"/>
</dbReference>
<proteinExistence type="predicted"/>
<comment type="caution">
    <text evidence="1">The sequence shown here is derived from an EMBL/GenBank/DDBJ whole genome shotgun (WGS) entry which is preliminary data.</text>
</comment>
<evidence type="ECO:0000313" key="1">
    <source>
        <dbReference type="EMBL" id="PNE40523.1"/>
    </source>
</evidence>
<sequence>MLLVLFRSRTGSRPLAPGLTFFNSLPRYTGPSNRQATMRPLSALVEHMDFRTRPYVICVQRQN</sequence>
<dbReference type="EMBL" id="LJSN01000002">
    <property type="protein sequence ID" value="PNE40523.1"/>
    <property type="molecule type" value="Genomic_DNA"/>
</dbReference>
<dbReference type="AlphaFoldDB" id="A0A2N8PHK1"/>
<keyword evidence="2" id="KW-1185">Reference proteome</keyword>
<name>A0A2N8PHK1_STRNR</name>
<gene>
    <name evidence="1" type="ORF">AOB60_06305</name>
</gene>
<reference evidence="2" key="1">
    <citation type="submission" date="2015-09" db="EMBL/GenBank/DDBJ databases">
        <authorList>
            <person name="Graham D.E."/>
            <person name="Mahan K.M."/>
            <person name="Klingeman D.M."/>
            <person name="Fida T."/>
            <person name="Giannone R.J."/>
            <person name="Hettich R.L."/>
            <person name="Parry R.J."/>
            <person name="Spain J.C."/>
        </authorList>
    </citation>
    <scope>NUCLEOTIDE SEQUENCE [LARGE SCALE GENOMIC DNA]</scope>
    <source>
        <strain evidence="2">JCM 4701</strain>
    </source>
</reference>
<protein>
    <submittedName>
        <fullName evidence="1">Uncharacterized protein</fullName>
    </submittedName>
</protein>
<organism evidence="1 2">
    <name type="scientific">Streptomyces noursei</name>
    <name type="common">Streptomyces albulus</name>
    <dbReference type="NCBI Taxonomy" id="1971"/>
    <lineage>
        <taxon>Bacteria</taxon>
        <taxon>Bacillati</taxon>
        <taxon>Actinomycetota</taxon>
        <taxon>Actinomycetes</taxon>
        <taxon>Kitasatosporales</taxon>
        <taxon>Streptomycetaceae</taxon>
        <taxon>Streptomyces</taxon>
    </lineage>
</organism>
<evidence type="ECO:0000313" key="2">
    <source>
        <dbReference type="Proteomes" id="UP000236047"/>
    </source>
</evidence>
<accession>A0A2N8PHK1</accession>